<dbReference type="OrthoDB" id="5398665at2759"/>
<protein>
    <recommendedName>
        <fullName evidence="6">Alpha box domain-containing protein</fullName>
    </recommendedName>
</protein>
<dbReference type="GO" id="GO:0008301">
    <property type="term" value="F:DNA binding, bending"/>
    <property type="evidence" value="ECO:0007669"/>
    <property type="project" value="InterPro"/>
</dbReference>
<proteinExistence type="inferred from homology"/>
<evidence type="ECO:0000313" key="7">
    <source>
        <dbReference type="EMBL" id="RKU41992.1"/>
    </source>
</evidence>
<keyword evidence="1 5" id="KW-0805">Transcription regulation</keyword>
<dbReference type="Proteomes" id="UP000275385">
    <property type="component" value="Unassembled WGS sequence"/>
</dbReference>
<evidence type="ECO:0000256" key="4">
    <source>
        <dbReference type="ARBA" id="ARBA00023242"/>
    </source>
</evidence>
<keyword evidence="2 5" id="KW-0238">DNA-binding</keyword>
<feature type="domain" description="Alpha box" evidence="6">
    <location>
        <begin position="74"/>
        <end position="129"/>
    </location>
</feature>
<evidence type="ECO:0000256" key="1">
    <source>
        <dbReference type="ARBA" id="ARBA00023015"/>
    </source>
</evidence>
<dbReference type="AlphaFoldDB" id="A0A420Y298"/>
<comment type="similarity">
    <text evidence="5">Belongs to the MATALPHA1 family.</text>
</comment>
<evidence type="ECO:0000259" key="6">
    <source>
        <dbReference type="PROSITE" id="PS51325"/>
    </source>
</evidence>
<evidence type="ECO:0000256" key="2">
    <source>
        <dbReference type="ARBA" id="ARBA00023125"/>
    </source>
</evidence>
<evidence type="ECO:0000256" key="5">
    <source>
        <dbReference type="RuleBase" id="RU003516"/>
    </source>
</evidence>
<reference evidence="7 8" key="1">
    <citation type="submission" date="2018-08" db="EMBL/GenBank/DDBJ databases">
        <title>Draft genome of the lignicolous fungus Coniochaeta pulveracea.</title>
        <authorList>
            <person name="Borstlap C.J."/>
            <person name="De Witt R.N."/>
            <person name="Botha A."/>
            <person name="Volschenk H."/>
        </authorList>
    </citation>
    <scope>NUCLEOTIDE SEQUENCE [LARGE SCALE GENOMIC DNA]</scope>
    <source>
        <strain evidence="7 8">CAB683</strain>
    </source>
</reference>
<evidence type="ECO:0000256" key="3">
    <source>
        <dbReference type="ARBA" id="ARBA00023163"/>
    </source>
</evidence>
<dbReference type="PROSITE" id="PS51325">
    <property type="entry name" value="ALPHA_BOX"/>
    <property type="match status" value="1"/>
</dbReference>
<keyword evidence="4 5" id="KW-0539">Nucleus</keyword>
<dbReference type="EMBL" id="QVQW01000063">
    <property type="protein sequence ID" value="RKU41992.1"/>
    <property type="molecule type" value="Genomic_DNA"/>
</dbReference>
<keyword evidence="8" id="KW-1185">Reference proteome</keyword>
<dbReference type="GO" id="GO:0045895">
    <property type="term" value="P:positive regulation of mating-type specific transcription, DNA-templated"/>
    <property type="evidence" value="ECO:0007669"/>
    <property type="project" value="InterPro"/>
</dbReference>
<dbReference type="GO" id="GO:0005634">
    <property type="term" value="C:nucleus"/>
    <property type="evidence" value="ECO:0007669"/>
    <property type="project" value="UniProtKB-SubCell"/>
</dbReference>
<comment type="caution">
    <text evidence="7">The sequence shown here is derived from an EMBL/GenBank/DDBJ whole genome shotgun (WGS) entry which is preliminary data.</text>
</comment>
<dbReference type="Pfam" id="PF04769">
    <property type="entry name" value="MATalpha_HMGbox"/>
    <property type="match status" value="1"/>
</dbReference>
<keyword evidence="3 5" id="KW-0804">Transcription</keyword>
<accession>A0A420Y298</accession>
<evidence type="ECO:0000313" key="8">
    <source>
        <dbReference type="Proteomes" id="UP000275385"/>
    </source>
</evidence>
<sequence length="386" mass="43015">MFFIPSLFHTYVSEFVFTFFCSQTCSAMASAEELGELFAGLPAEEKQKFMRQLVSVHGRDDKQTPQRLPIVPVPPKKAVNGFMAFRSYYSILFSGLQQKERSPFLRRLYDADPFHSEWEFVARIYSHVRNEVLKLGKQASIKAFLAKACPIMNMVAPDNYLVTCGWEIRSVGTGASKRHDLIRDQGADEQLQRLRKTTPSLNGFDLLLQCLANGYDVHNAEQVLCHMMERQEHLMTKSFPVEDDRHSLASSTTAAKTPTSEDFSSGGEFLSWAVEKPSPPRELLLSDTGETMHNGGMMQFHDIPTDALLDDSAEMVFRLDMPLGSYKYPADGGHVLNGADMVLQMGDLACHDGGGMGSRDPFGVGSSFDSDYLDAALNFSTGDHSF</sequence>
<gene>
    <name evidence="7" type="ORF">DL546_003117</name>
</gene>
<comment type="subcellular location">
    <subcellularLocation>
        <location evidence="5">Nucleus</location>
    </subcellularLocation>
</comment>
<name>A0A420Y298_9PEZI</name>
<dbReference type="InterPro" id="IPR006856">
    <property type="entry name" value="MATalpha_HMGbox"/>
</dbReference>
<organism evidence="7 8">
    <name type="scientific">Coniochaeta pulveracea</name>
    <dbReference type="NCBI Taxonomy" id="177199"/>
    <lineage>
        <taxon>Eukaryota</taxon>
        <taxon>Fungi</taxon>
        <taxon>Dikarya</taxon>
        <taxon>Ascomycota</taxon>
        <taxon>Pezizomycotina</taxon>
        <taxon>Sordariomycetes</taxon>
        <taxon>Sordariomycetidae</taxon>
        <taxon>Coniochaetales</taxon>
        <taxon>Coniochaetaceae</taxon>
        <taxon>Coniochaeta</taxon>
    </lineage>
</organism>